<keyword evidence="1" id="KW-0472">Membrane</keyword>
<evidence type="ECO:0000313" key="2">
    <source>
        <dbReference type="EMBL" id="KNC26930.1"/>
    </source>
</evidence>
<evidence type="ECO:0000256" key="1">
    <source>
        <dbReference type="SAM" id="Phobius"/>
    </source>
</evidence>
<keyword evidence="1" id="KW-0812">Transmembrane</keyword>
<feature type="transmembrane region" description="Helical" evidence="1">
    <location>
        <begin position="122"/>
        <end position="151"/>
    </location>
</feature>
<sequence length="179" mass="19352">MCIICSKLRDVKRTNEKYIIQMQQIAELVQENRSNQLKFVLKKVVREVWGFLNQETRKATIKHFKPVLGNTGRGRMLFVCLDDVWACCVHWMRGVKLKFLKLIPGVGVDVDANADVVGGGGVLSFVVVVGGVVFVVVVVVECSLVCCVSVGSGGGFLAFVSGIGVGIGFGVVVKSIPHS</sequence>
<comment type="caution">
    <text evidence="2">The sequence shown here is derived from an EMBL/GenBank/DDBJ whole genome shotgun (WGS) entry which is preliminary data.</text>
</comment>
<proteinExistence type="predicted"/>
<gene>
    <name evidence="2" type="ORF">FF38_10852</name>
</gene>
<accession>A0A0L0C3R7</accession>
<name>A0A0L0C3R7_LUCCU</name>
<protein>
    <submittedName>
        <fullName evidence="2">Uncharacterized protein</fullName>
    </submittedName>
</protein>
<dbReference type="AlphaFoldDB" id="A0A0L0C3R7"/>
<dbReference type="Proteomes" id="UP000037069">
    <property type="component" value="Unassembled WGS sequence"/>
</dbReference>
<keyword evidence="3" id="KW-1185">Reference proteome</keyword>
<feature type="transmembrane region" description="Helical" evidence="1">
    <location>
        <begin position="157"/>
        <end position="176"/>
    </location>
</feature>
<reference evidence="2 3" key="1">
    <citation type="journal article" date="2015" name="Nat. Commun.">
        <title>Lucilia cuprina genome unlocks parasitic fly biology to underpin future interventions.</title>
        <authorList>
            <person name="Anstead C.A."/>
            <person name="Korhonen P.K."/>
            <person name="Young N.D."/>
            <person name="Hall R.S."/>
            <person name="Jex A.R."/>
            <person name="Murali S.C."/>
            <person name="Hughes D.S."/>
            <person name="Lee S.F."/>
            <person name="Perry T."/>
            <person name="Stroehlein A.J."/>
            <person name="Ansell B.R."/>
            <person name="Breugelmans B."/>
            <person name="Hofmann A."/>
            <person name="Qu J."/>
            <person name="Dugan S."/>
            <person name="Lee S.L."/>
            <person name="Chao H."/>
            <person name="Dinh H."/>
            <person name="Han Y."/>
            <person name="Doddapaneni H.V."/>
            <person name="Worley K.C."/>
            <person name="Muzny D.M."/>
            <person name="Ioannidis P."/>
            <person name="Waterhouse R.M."/>
            <person name="Zdobnov E.M."/>
            <person name="James P.J."/>
            <person name="Bagnall N.H."/>
            <person name="Kotze A.C."/>
            <person name="Gibbs R.A."/>
            <person name="Richards S."/>
            <person name="Batterham P."/>
            <person name="Gasser R.B."/>
        </authorList>
    </citation>
    <scope>NUCLEOTIDE SEQUENCE [LARGE SCALE GENOMIC DNA]</scope>
    <source>
        <strain evidence="2 3">LS</strain>
        <tissue evidence="2">Full body</tissue>
    </source>
</reference>
<keyword evidence="1" id="KW-1133">Transmembrane helix</keyword>
<evidence type="ECO:0000313" key="3">
    <source>
        <dbReference type="Proteomes" id="UP000037069"/>
    </source>
</evidence>
<organism evidence="2 3">
    <name type="scientific">Lucilia cuprina</name>
    <name type="common">Green bottle fly</name>
    <name type="synonym">Australian sheep blowfly</name>
    <dbReference type="NCBI Taxonomy" id="7375"/>
    <lineage>
        <taxon>Eukaryota</taxon>
        <taxon>Metazoa</taxon>
        <taxon>Ecdysozoa</taxon>
        <taxon>Arthropoda</taxon>
        <taxon>Hexapoda</taxon>
        <taxon>Insecta</taxon>
        <taxon>Pterygota</taxon>
        <taxon>Neoptera</taxon>
        <taxon>Endopterygota</taxon>
        <taxon>Diptera</taxon>
        <taxon>Brachycera</taxon>
        <taxon>Muscomorpha</taxon>
        <taxon>Oestroidea</taxon>
        <taxon>Calliphoridae</taxon>
        <taxon>Luciliinae</taxon>
        <taxon>Lucilia</taxon>
    </lineage>
</organism>
<dbReference type="EMBL" id="JRES01000945">
    <property type="protein sequence ID" value="KNC26930.1"/>
    <property type="molecule type" value="Genomic_DNA"/>
</dbReference>